<sequence length="129" mass="14359">QLCAFERQLALKEKGMTEQALKASSSNSKGKTSFKKKKDFVCGFCSAKGHRVRNCEKWIAAGRPPKPQAKTVERVLEHSLLTSEDEILISESNSSCWYADNGATNHVSSQRELFRNFTVFSTPKSVTTA</sequence>
<gene>
    <name evidence="1" type="primary">gag_44</name>
    <name evidence="1" type="ORF">CM83_102947</name>
</gene>
<feature type="non-terminal residue" evidence="1">
    <location>
        <position position="1"/>
    </location>
</feature>
<dbReference type="InterPro" id="IPR036875">
    <property type="entry name" value="Znf_CCHC_sf"/>
</dbReference>
<reference evidence="1" key="1">
    <citation type="journal article" date="2014" name="PLoS ONE">
        <title>Transcriptome-Based Identification of ABC Transporters in the Western Tarnished Plant Bug Lygus hesperus.</title>
        <authorList>
            <person name="Hull J.J."/>
            <person name="Chaney K."/>
            <person name="Geib S.M."/>
            <person name="Fabrick J.A."/>
            <person name="Brent C.S."/>
            <person name="Walsh D."/>
            <person name="Lavine L.C."/>
        </authorList>
    </citation>
    <scope>NUCLEOTIDE SEQUENCE</scope>
</reference>
<feature type="non-terminal residue" evidence="1">
    <location>
        <position position="129"/>
    </location>
</feature>
<accession>A0A0A9Y6T2</accession>
<reference evidence="1" key="2">
    <citation type="submission" date="2014-07" db="EMBL/GenBank/DDBJ databases">
        <authorList>
            <person name="Hull J."/>
        </authorList>
    </citation>
    <scope>NUCLEOTIDE SEQUENCE</scope>
</reference>
<dbReference type="SUPFAM" id="SSF57756">
    <property type="entry name" value="Retrovirus zinc finger-like domains"/>
    <property type="match status" value="1"/>
</dbReference>
<dbReference type="GO" id="GO:0003676">
    <property type="term" value="F:nucleic acid binding"/>
    <property type="evidence" value="ECO:0007669"/>
    <property type="project" value="InterPro"/>
</dbReference>
<protein>
    <submittedName>
        <fullName evidence="1">Gag polyprotein</fullName>
    </submittedName>
</protein>
<dbReference type="EMBL" id="GBHO01014832">
    <property type="protein sequence ID" value="JAG28772.1"/>
    <property type="molecule type" value="Transcribed_RNA"/>
</dbReference>
<name>A0A0A9Y6T2_LYGHE</name>
<organism evidence="1">
    <name type="scientific">Lygus hesperus</name>
    <name type="common">Western plant bug</name>
    <dbReference type="NCBI Taxonomy" id="30085"/>
    <lineage>
        <taxon>Eukaryota</taxon>
        <taxon>Metazoa</taxon>
        <taxon>Ecdysozoa</taxon>
        <taxon>Arthropoda</taxon>
        <taxon>Hexapoda</taxon>
        <taxon>Insecta</taxon>
        <taxon>Pterygota</taxon>
        <taxon>Neoptera</taxon>
        <taxon>Paraneoptera</taxon>
        <taxon>Hemiptera</taxon>
        <taxon>Heteroptera</taxon>
        <taxon>Panheteroptera</taxon>
        <taxon>Cimicomorpha</taxon>
        <taxon>Miridae</taxon>
        <taxon>Mirini</taxon>
        <taxon>Lygus</taxon>
    </lineage>
</organism>
<proteinExistence type="predicted"/>
<dbReference type="GO" id="GO:0008270">
    <property type="term" value="F:zinc ion binding"/>
    <property type="evidence" value="ECO:0007669"/>
    <property type="project" value="InterPro"/>
</dbReference>
<evidence type="ECO:0000313" key="1">
    <source>
        <dbReference type="EMBL" id="JAG28772.1"/>
    </source>
</evidence>
<dbReference type="AlphaFoldDB" id="A0A0A9Y6T2"/>